<dbReference type="Proteomes" id="UP000016843">
    <property type="component" value="Unassembled WGS sequence"/>
</dbReference>
<reference evidence="1 2" key="1">
    <citation type="journal article" date="2013" name="Genome Announc.">
        <title>Draft Genome Sequence of the Psychrophilic and Alkaliphilic Rhodonellum psychrophilum Strain GCM71T.</title>
        <authorList>
            <person name="Hauptmann A.L."/>
            <person name="Glaring M.A."/>
            <person name="Hallin P.F."/>
            <person name="Prieme A."/>
            <person name="Stougaard P."/>
        </authorList>
    </citation>
    <scope>NUCLEOTIDE SEQUENCE [LARGE SCALE GENOMIC DNA]</scope>
    <source>
        <strain evidence="1 2">GCM71</strain>
    </source>
</reference>
<organism evidence="1 2">
    <name type="scientific">Rhodonellum psychrophilum GCM71 = DSM 17998</name>
    <dbReference type="NCBI Taxonomy" id="1123057"/>
    <lineage>
        <taxon>Bacteria</taxon>
        <taxon>Pseudomonadati</taxon>
        <taxon>Bacteroidota</taxon>
        <taxon>Cytophagia</taxon>
        <taxon>Cytophagales</taxon>
        <taxon>Cytophagaceae</taxon>
        <taxon>Rhodonellum</taxon>
    </lineage>
</organism>
<keyword evidence="2" id="KW-1185">Reference proteome</keyword>
<dbReference type="AlphaFoldDB" id="U5BUA6"/>
<comment type="caution">
    <text evidence="1">The sequence shown here is derived from an EMBL/GenBank/DDBJ whole genome shotgun (WGS) entry which is preliminary data.</text>
</comment>
<proteinExistence type="predicted"/>
<accession>U5BUA6</accession>
<name>U5BUA6_9BACT</name>
<sequence length="51" mass="5871">MGFQIGLKLKENQTIWRITHFTDVVKEILVDNGLVFNQFLDGIELVMHIGV</sequence>
<evidence type="ECO:0000313" key="1">
    <source>
        <dbReference type="EMBL" id="ERM84215.1"/>
    </source>
</evidence>
<dbReference type="EMBL" id="AWXR01000006">
    <property type="protein sequence ID" value="ERM84215.1"/>
    <property type="molecule type" value="Genomic_DNA"/>
</dbReference>
<protein>
    <submittedName>
        <fullName evidence="1">Uncharacterized protein</fullName>
    </submittedName>
</protein>
<evidence type="ECO:0000313" key="2">
    <source>
        <dbReference type="Proteomes" id="UP000016843"/>
    </source>
</evidence>
<gene>
    <name evidence="1" type="ORF">P872_15645</name>
</gene>